<reference evidence="10" key="1">
    <citation type="submission" date="2021-01" db="EMBL/GenBank/DDBJ databases">
        <authorList>
            <person name="Corre E."/>
            <person name="Pelletier E."/>
            <person name="Niang G."/>
            <person name="Scheremetjew M."/>
            <person name="Finn R."/>
            <person name="Kale V."/>
            <person name="Holt S."/>
            <person name="Cochrane G."/>
            <person name="Meng A."/>
            <person name="Brown T."/>
            <person name="Cohen L."/>
        </authorList>
    </citation>
    <scope>NUCLEOTIDE SEQUENCE</scope>
    <source>
        <strain evidence="10">CCMP125</strain>
    </source>
</reference>
<keyword evidence="5 7" id="KW-1133">Transmembrane helix</keyword>
<organism evidence="10">
    <name type="scientific">Entomoneis paludosa</name>
    <dbReference type="NCBI Taxonomy" id="265537"/>
    <lineage>
        <taxon>Eukaryota</taxon>
        <taxon>Sar</taxon>
        <taxon>Stramenopiles</taxon>
        <taxon>Ochrophyta</taxon>
        <taxon>Bacillariophyta</taxon>
        <taxon>Bacillariophyceae</taxon>
        <taxon>Bacillariophycidae</taxon>
        <taxon>Entomoneidaceae</taxon>
        <taxon>Entomoneis</taxon>
    </lineage>
</organism>
<sequence length="364" mass="40142">MQMGGLHREKAWLCLVLILSQISCSIGFRRISSAAIGSSFLKNNNRFPSPLANKEDGEESSTVHKPSFVLQNLLDLRGGAKRGGGRTASLSGSRSKSKTERSATGKKKVGAAAKAAEKENKSALSDTLSKYKKILPLTRLHITLVGVTTMLGLILGEEMTQALLALDPSRIMYGLEVWRPFSAAAFLGPPSIGWLMSGYYLFEYGSTLERAYGTAQHFMFLGLQILSLTILSILTGQPFFAQSLITSMLHVLSRSMPHQKVKWLIFTVPYWSLPYGLMATDVLQAQSAMAALPHILGILSGHMYYFHKFVWPKLGHVDWLVPPTFIQKRLDPQAATDEASNKESINKALKNRKRSKGRKLGSSK</sequence>
<evidence type="ECO:0000256" key="8">
    <source>
        <dbReference type="SAM" id="MobiDB-lite"/>
    </source>
</evidence>
<feature type="transmembrane region" description="Helical" evidence="7">
    <location>
        <begin position="217"/>
        <end position="240"/>
    </location>
</feature>
<protein>
    <recommendedName>
        <fullName evidence="7">Derlin</fullName>
    </recommendedName>
</protein>
<evidence type="ECO:0000256" key="4">
    <source>
        <dbReference type="ARBA" id="ARBA00022824"/>
    </source>
</evidence>
<evidence type="ECO:0000256" key="1">
    <source>
        <dbReference type="ARBA" id="ARBA00004477"/>
    </source>
</evidence>
<dbReference type="InterPro" id="IPR007599">
    <property type="entry name" value="DER1"/>
</dbReference>
<dbReference type="PANTHER" id="PTHR11009">
    <property type="entry name" value="DER1-LIKE PROTEIN, DERLIN"/>
    <property type="match status" value="1"/>
</dbReference>
<evidence type="ECO:0000256" key="2">
    <source>
        <dbReference type="ARBA" id="ARBA00008917"/>
    </source>
</evidence>
<keyword evidence="9" id="KW-0732">Signal</keyword>
<keyword evidence="4 7" id="KW-0256">Endoplasmic reticulum</keyword>
<dbReference type="InterPro" id="IPR035952">
    <property type="entry name" value="Rhomboid-like_sf"/>
</dbReference>
<dbReference type="GO" id="GO:0005789">
    <property type="term" value="C:endoplasmic reticulum membrane"/>
    <property type="evidence" value="ECO:0007669"/>
    <property type="project" value="UniProtKB-SubCell"/>
</dbReference>
<evidence type="ECO:0000256" key="6">
    <source>
        <dbReference type="ARBA" id="ARBA00023136"/>
    </source>
</evidence>
<accession>A0A7S2YCV9</accession>
<feature type="region of interest" description="Disordered" evidence="8">
    <location>
        <begin position="332"/>
        <end position="364"/>
    </location>
</feature>
<keyword evidence="6 7" id="KW-0472">Membrane</keyword>
<evidence type="ECO:0000313" key="10">
    <source>
        <dbReference type="EMBL" id="CAD9968408.1"/>
    </source>
</evidence>
<comment type="similarity">
    <text evidence="2 7">Belongs to the derlin family.</text>
</comment>
<evidence type="ECO:0000256" key="3">
    <source>
        <dbReference type="ARBA" id="ARBA00022692"/>
    </source>
</evidence>
<feature type="transmembrane region" description="Helical" evidence="7">
    <location>
        <begin position="177"/>
        <end position="197"/>
    </location>
</feature>
<feature type="signal peptide" evidence="9">
    <location>
        <begin position="1"/>
        <end position="27"/>
    </location>
</feature>
<proteinExistence type="inferred from homology"/>
<comment type="function">
    <text evidence="7">May be involved in the degradation of misfolded endoplasmic reticulum (ER) luminal proteins.</text>
</comment>
<dbReference type="SUPFAM" id="SSF144091">
    <property type="entry name" value="Rhomboid-like"/>
    <property type="match status" value="1"/>
</dbReference>
<comment type="subcellular location">
    <subcellularLocation>
        <location evidence="1 7">Endoplasmic reticulum membrane</location>
        <topology evidence="1 7">Multi-pass membrane protein</topology>
    </subcellularLocation>
</comment>
<gene>
    <name evidence="10" type="ORF">APAL1065_LOCUS13208</name>
</gene>
<comment type="caution">
    <text evidence="7">Lacks conserved residue(s) required for the propagation of feature annotation.</text>
</comment>
<evidence type="ECO:0000256" key="5">
    <source>
        <dbReference type="ARBA" id="ARBA00022989"/>
    </source>
</evidence>
<feature type="compositionally biased region" description="Basic residues" evidence="8">
    <location>
        <begin position="349"/>
        <end position="364"/>
    </location>
</feature>
<evidence type="ECO:0000256" key="9">
    <source>
        <dbReference type="SAM" id="SignalP"/>
    </source>
</evidence>
<dbReference type="EMBL" id="HBHT01019696">
    <property type="protein sequence ID" value="CAD9968408.1"/>
    <property type="molecule type" value="Transcribed_RNA"/>
</dbReference>
<dbReference type="Pfam" id="PF04511">
    <property type="entry name" value="DER1"/>
    <property type="match status" value="1"/>
</dbReference>
<feature type="region of interest" description="Disordered" evidence="8">
    <location>
        <begin position="79"/>
        <end position="114"/>
    </location>
</feature>
<dbReference type="AlphaFoldDB" id="A0A7S2YCV9"/>
<dbReference type="GO" id="GO:0006950">
    <property type="term" value="P:response to stress"/>
    <property type="evidence" value="ECO:0007669"/>
    <property type="project" value="UniProtKB-ARBA"/>
</dbReference>
<feature type="transmembrane region" description="Helical" evidence="7">
    <location>
        <begin position="137"/>
        <end position="156"/>
    </location>
</feature>
<keyword evidence="3 7" id="KW-0812">Transmembrane</keyword>
<name>A0A7S2YCV9_9STRA</name>
<feature type="chain" id="PRO_5030521226" description="Derlin" evidence="9">
    <location>
        <begin position="28"/>
        <end position="364"/>
    </location>
</feature>
<evidence type="ECO:0000256" key="7">
    <source>
        <dbReference type="RuleBase" id="RU363059"/>
    </source>
</evidence>